<sequence>MARNKKAAQRNNINHNNNNNNDFMSHQPPLPAGLPPRPSQQLPPRQSAPPANPRYGDSYNGSGGGGGDSRRGDEYYQSNYQSRPRDQEVFHFGAGHSYRPNYDQRPRSPPRYNDYAPGVSRNDSYRGYNHNDRDRETSQSYRPTQSSSFDFRHDAPPGLDYRAPQDNHHARRRDYFRGNDQRAPAMRAGNARGGARGAYRGRGGPRLAADRDFLKTNREPTPELMTGMDEDGESGAKYIAPDDVSDSEEEDMDISGSEDDETQEHKKKQARTTGKAADGDSVPRWSNPDPYTALPPPDESRGKKKDVVKLIRKARVTSTADHVSKAAATDDFISFDFDDEESEAEEVKAGVGVQGAPTGPRVISGSANQVNATRPAPLSTFNQDERQHGEQQFGPQSQASGSNLPRSPPNQHETPLQLPQNSGKEMGFQNNAKANDAPANKKNVIDLTSDPVLGTRKRTFNDEIKNRGTISKPPIVHAPRAGKPTGKPSGKILSGWARSPSSSATPWLSIDHSDSAGMGVWQVDSAPGINMRAHYRDRLHKEIMDFYDYVKPRDFEQEIRLRLVEDLRSKFKQYFYSDDDIQPFGSFPAGLYLPTSDMDLVCISREYIADGRKIFGQGTRGLANFCEFLKKYEFPLDKKIEVISKAKVPLVKYMDSLTGLKVDISFENTTGIVANTTFQNWKKEFPAVPILVTLIKHLLAMRGLNEPVNGGIGGFSVTCLVVSLLQNMPQVQSRNLVPEHHLGEILMEFLDLYGNQFNTLTTAIIMNPPGYLPKKRTNIPYNKRTPDKFCIIDPNRPDNDISGGSSNTYGIRKCFSEAYDALQHRMGELQRSENRKNQSLLECIIGGNYQSFELQRAHLAHVHKHLYG</sequence>
<feature type="region of interest" description="Disordered" evidence="5">
    <location>
        <begin position="1"/>
        <end position="306"/>
    </location>
</feature>
<dbReference type="Pfam" id="PF03828">
    <property type="entry name" value="PAP_assoc"/>
    <property type="match status" value="1"/>
</dbReference>
<dbReference type="InterPro" id="IPR002058">
    <property type="entry name" value="PAP_assoc"/>
</dbReference>
<dbReference type="Gene3D" id="1.10.1410.10">
    <property type="match status" value="1"/>
</dbReference>
<dbReference type="OrthoDB" id="273917at2759"/>
<proteinExistence type="inferred from homology"/>
<evidence type="ECO:0000313" key="9">
    <source>
        <dbReference type="Proteomes" id="UP000006753"/>
    </source>
</evidence>
<dbReference type="KEGG" id="mbe:MBM_06042"/>
<comment type="similarity">
    <text evidence="1">Belongs to the DNA polymerase type-B-like family.</text>
</comment>
<evidence type="ECO:0000256" key="3">
    <source>
        <dbReference type="ARBA" id="ARBA00022723"/>
    </source>
</evidence>
<protein>
    <recommendedName>
        <fullName evidence="2">polynucleotide adenylyltransferase</fullName>
        <ecNumber evidence="2">2.7.7.19</ecNumber>
    </recommendedName>
</protein>
<organism evidence="8 9">
    <name type="scientific">Marssonina brunnea f. sp. multigermtubi (strain MB_m1)</name>
    <name type="common">Marssonina leaf spot fungus</name>
    <dbReference type="NCBI Taxonomy" id="1072389"/>
    <lineage>
        <taxon>Eukaryota</taxon>
        <taxon>Fungi</taxon>
        <taxon>Dikarya</taxon>
        <taxon>Ascomycota</taxon>
        <taxon>Pezizomycotina</taxon>
        <taxon>Leotiomycetes</taxon>
        <taxon>Helotiales</taxon>
        <taxon>Drepanopezizaceae</taxon>
        <taxon>Drepanopeziza</taxon>
    </lineage>
</organism>
<dbReference type="InterPro" id="IPR045862">
    <property type="entry name" value="Trf4-like"/>
</dbReference>
<dbReference type="InterPro" id="IPR043519">
    <property type="entry name" value="NT_sf"/>
</dbReference>
<dbReference type="GO" id="GO:0016853">
    <property type="term" value="F:isomerase activity"/>
    <property type="evidence" value="ECO:0007669"/>
    <property type="project" value="UniProtKB-KW"/>
</dbReference>
<dbReference type="PANTHER" id="PTHR23092:SF15">
    <property type="entry name" value="INACTIVE NON-CANONICAL POLY(A) RNA POLYMERASE PROTEIN TRF4-2-RELATED"/>
    <property type="match status" value="1"/>
</dbReference>
<dbReference type="PANTHER" id="PTHR23092">
    <property type="entry name" value="POLY(A) RNA POLYMERASE"/>
    <property type="match status" value="1"/>
</dbReference>
<keyword evidence="9" id="KW-1185">Reference proteome</keyword>
<dbReference type="Proteomes" id="UP000006753">
    <property type="component" value="Unassembled WGS sequence"/>
</dbReference>
<feature type="compositionally biased region" description="Low complexity" evidence="5">
    <location>
        <begin position="430"/>
        <end position="442"/>
    </location>
</feature>
<evidence type="ECO:0000256" key="2">
    <source>
        <dbReference type="ARBA" id="ARBA00012388"/>
    </source>
</evidence>
<reference evidence="8 9" key="1">
    <citation type="journal article" date="2012" name="BMC Genomics">
        <title>Sequencing the genome of Marssonina brunnea reveals fungus-poplar co-evolution.</title>
        <authorList>
            <person name="Zhu S."/>
            <person name="Cao Y.-Z."/>
            <person name="Jiang C."/>
            <person name="Tan B.-Y."/>
            <person name="Wang Z."/>
            <person name="Feng S."/>
            <person name="Zhang L."/>
            <person name="Su X.-H."/>
            <person name="Brejova B."/>
            <person name="Vinar T."/>
            <person name="Xu M."/>
            <person name="Wang M.-X."/>
            <person name="Zhang S.-G."/>
            <person name="Huang M.-R."/>
            <person name="Wu R."/>
            <person name="Zhou Y."/>
        </authorList>
    </citation>
    <scope>NUCLEOTIDE SEQUENCE [LARGE SCALE GENOMIC DNA]</scope>
    <source>
        <strain evidence="8 9">MB_m1</strain>
    </source>
</reference>
<feature type="domain" description="Poly(A) RNA polymerase mitochondrial-like central palm" evidence="7">
    <location>
        <begin position="539"/>
        <end position="678"/>
    </location>
</feature>
<keyword evidence="3" id="KW-0479">Metal-binding</keyword>
<evidence type="ECO:0000256" key="4">
    <source>
        <dbReference type="ARBA" id="ARBA00022842"/>
    </source>
</evidence>
<dbReference type="EC" id="2.7.7.19" evidence="2"/>
<evidence type="ECO:0000313" key="8">
    <source>
        <dbReference type="EMBL" id="EKD16031.1"/>
    </source>
</evidence>
<evidence type="ECO:0000256" key="1">
    <source>
        <dbReference type="ARBA" id="ARBA00008593"/>
    </source>
</evidence>
<dbReference type="Pfam" id="PF22600">
    <property type="entry name" value="MTPAP-like_central"/>
    <property type="match status" value="1"/>
</dbReference>
<gene>
    <name evidence="8" type="ORF">MBM_06042</name>
</gene>
<dbReference type="AlphaFoldDB" id="K1WSJ3"/>
<dbReference type="GO" id="GO:0043634">
    <property type="term" value="P:polyadenylation-dependent ncRNA catabolic process"/>
    <property type="evidence" value="ECO:0007669"/>
    <property type="project" value="TreeGrafter"/>
</dbReference>
<dbReference type="GO" id="GO:0010605">
    <property type="term" value="P:negative regulation of macromolecule metabolic process"/>
    <property type="evidence" value="ECO:0007669"/>
    <property type="project" value="UniProtKB-ARBA"/>
</dbReference>
<dbReference type="InParanoid" id="K1WSJ3"/>
<dbReference type="CDD" id="cd05402">
    <property type="entry name" value="NT_PAP_TUTase"/>
    <property type="match status" value="1"/>
</dbReference>
<dbReference type="GO" id="GO:0003729">
    <property type="term" value="F:mRNA binding"/>
    <property type="evidence" value="ECO:0007669"/>
    <property type="project" value="TreeGrafter"/>
</dbReference>
<feature type="compositionally biased region" description="Acidic residues" evidence="5">
    <location>
        <begin position="243"/>
        <end position="262"/>
    </location>
</feature>
<dbReference type="GO" id="GO:1990817">
    <property type="term" value="F:poly(A) RNA polymerase activity"/>
    <property type="evidence" value="ECO:0007669"/>
    <property type="project" value="UniProtKB-EC"/>
</dbReference>
<evidence type="ECO:0000259" key="7">
    <source>
        <dbReference type="Pfam" id="PF22600"/>
    </source>
</evidence>
<dbReference type="InterPro" id="IPR054708">
    <property type="entry name" value="MTPAP-like_central"/>
</dbReference>
<feature type="compositionally biased region" description="Gly residues" evidence="5">
    <location>
        <begin position="191"/>
        <end position="204"/>
    </location>
</feature>
<evidence type="ECO:0000259" key="6">
    <source>
        <dbReference type="Pfam" id="PF03828"/>
    </source>
</evidence>
<dbReference type="GO" id="GO:0031499">
    <property type="term" value="C:TRAMP complex"/>
    <property type="evidence" value="ECO:0007669"/>
    <property type="project" value="TreeGrafter"/>
</dbReference>
<feature type="compositionally biased region" description="Polar residues" evidence="5">
    <location>
        <begin position="393"/>
        <end position="423"/>
    </location>
</feature>
<feature type="compositionally biased region" description="Basic and acidic residues" evidence="5">
    <location>
        <begin position="163"/>
        <end position="180"/>
    </location>
</feature>
<dbReference type="eggNOG" id="KOG1906">
    <property type="taxonomic scope" value="Eukaryota"/>
</dbReference>
<feature type="domain" description="PAP-associated" evidence="6">
    <location>
        <begin position="741"/>
        <end position="799"/>
    </location>
</feature>
<feature type="compositionally biased region" description="Pro residues" evidence="5">
    <location>
        <begin position="28"/>
        <end position="38"/>
    </location>
</feature>
<dbReference type="GO" id="GO:0005730">
    <property type="term" value="C:nucleolus"/>
    <property type="evidence" value="ECO:0007669"/>
    <property type="project" value="TreeGrafter"/>
</dbReference>
<name>K1WSJ3_MARBU</name>
<keyword evidence="8" id="KW-0413">Isomerase</keyword>
<feature type="region of interest" description="Disordered" evidence="5">
    <location>
        <begin position="340"/>
        <end position="445"/>
    </location>
</feature>
<dbReference type="GO" id="GO:0031123">
    <property type="term" value="P:RNA 3'-end processing"/>
    <property type="evidence" value="ECO:0007669"/>
    <property type="project" value="TreeGrafter"/>
</dbReference>
<feature type="compositionally biased region" description="Basic and acidic residues" evidence="5">
    <location>
        <begin position="208"/>
        <end position="221"/>
    </location>
</feature>
<dbReference type="HOGENOM" id="CLU_013572_2_0_1"/>
<dbReference type="SUPFAM" id="SSF81631">
    <property type="entry name" value="PAP/OAS1 substrate-binding domain"/>
    <property type="match status" value="1"/>
</dbReference>
<dbReference type="Gene3D" id="3.30.460.10">
    <property type="entry name" value="Beta Polymerase, domain 2"/>
    <property type="match status" value="1"/>
</dbReference>
<feature type="compositionally biased region" description="Polar residues" evidence="5">
    <location>
        <begin position="138"/>
        <end position="149"/>
    </location>
</feature>
<evidence type="ECO:0000256" key="5">
    <source>
        <dbReference type="SAM" id="MobiDB-lite"/>
    </source>
</evidence>
<dbReference type="STRING" id="1072389.K1WSJ3"/>
<dbReference type="OMA" id="IPEHHLG"/>
<dbReference type="EMBL" id="JH921440">
    <property type="protein sequence ID" value="EKD16031.1"/>
    <property type="molecule type" value="Genomic_DNA"/>
</dbReference>
<dbReference type="SUPFAM" id="SSF81301">
    <property type="entry name" value="Nucleotidyltransferase"/>
    <property type="match status" value="1"/>
</dbReference>
<dbReference type="GO" id="GO:0046872">
    <property type="term" value="F:metal ion binding"/>
    <property type="evidence" value="ECO:0007669"/>
    <property type="project" value="UniProtKB-KW"/>
</dbReference>
<feature type="compositionally biased region" description="Low complexity" evidence="5">
    <location>
        <begin position="11"/>
        <end position="21"/>
    </location>
</feature>
<keyword evidence="4" id="KW-0460">Magnesium</keyword>
<accession>K1WSJ3</accession>
<feature type="region of interest" description="Disordered" evidence="5">
    <location>
        <begin position="466"/>
        <end position="490"/>
    </location>
</feature>